<sequence length="747" mass="87431">MTGGIEDTPRPRNPTVERITNQFVRENIDADGRSVSGSFFGGDSFENINFDRFSDRRSIYSAAQHRNDSRDYTLEEVAIPYFENHIHQDDILKYISFTLVGTTSNLFPLNNGEIELPDNLSNSESGLLHIVFECGLIYQFLVSLIENFKSNKSSSPTKNAIMSYIYEELTNYMKMVNILSNKQTFSLRSLFADLLDELVKLRFLYFISKRVGNEPGNKLLSLVYRYQNFGDHTVSESSSNLLKYSLEPFLKCLASWSVDGELIDKSNEFFVSRSDSSSKDIEVRFEEDKVPSFFSKELGFQIYLIGKTNIFLKKYCKESKWCNLFSQKLNIIFNRVRLNKIALFNDNEFQKSINDHYSEIINYFNYVIYTKFNFMSILESLKEFLFMGKGDFIQALVTNGIELLNEPSNSLSGHQLTKLLQSAVFGTTVRYHLVFSDEHDLLKNLDARLLEIGHGNVGWDVFTLDYQIQSPISLILNDELNQFKKDYLKIFNYLWKLRRLETLFIDEWRKEKNQRWRQSTSFGRSLFKKINRIRLVQNFLRDFFRNIEKFILEEIIETEYKELCDQLRPKAKKLRVPVVKTGNDFKVARGILSPSDHYLDEMNKFRLTFERKEHGYEEHSIDDLKNIHTHYLNSITKHKLFNGSSAGSKGTVSKKYYINQVNSLINLVFKFVITVKEFNMLVDEFEGHSRFGEEYSESANISGRFSTIYNNLLKLFDDFNYELKIFINDLSNDDDLKMRYLGISLNQ</sequence>
<keyword evidence="2 5" id="KW-0963">Cytoplasm</keyword>
<dbReference type="EMBL" id="KV454209">
    <property type="protein sequence ID" value="ODQ60524.1"/>
    <property type="molecule type" value="Genomic_DNA"/>
</dbReference>
<dbReference type="GO" id="GO:0005824">
    <property type="term" value="C:outer plaque of spindle pole body"/>
    <property type="evidence" value="ECO:0007669"/>
    <property type="project" value="EnsemblFungi"/>
</dbReference>
<dbReference type="AlphaFoldDB" id="A0A1E3P5K3"/>
<dbReference type="GO" id="GO:0051321">
    <property type="term" value="P:meiotic cell cycle"/>
    <property type="evidence" value="ECO:0007669"/>
    <property type="project" value="TreeGrafter"/>
</dbReference>
<evidence type="ECO:0000313" key="8">
    <source>
        <dbReference type="EMBL" id="ODQ60524.1"/>
    </source>
</evidence>
<keyword evidence="9" id="KW-1185">Reference proteome</keyword>
<dbReference type="GO" id="GO:0005822">
    <property type="term" value="C:inner plaque of spindle pole body"/>
    <property type="evidence" value="ECO:0007669"/>
    <property type="project" value="EnsemblFungi"/>
</dbReference>
<protein>
    <recommendedName>
        <fullName evidence="5">Spindle pole body component</fullName>
    </recommendedName>
</protein>
<evidence type="ECO:0000259" key="7">
    <source>
        <dbReference type="Pfam" id="PF17681"/>
    </source>
</evidence>
<evidence type="ECO:0000256" key="4">
    <source>
        <dbReference type="ARBA" id="ARBA00023212"/>
    </source>
</evidence>
<evidence type="ECO:0000313" key="9">
    <source>
        <dbReference type="Proteomes" id="UP000094112"/>
    </source>
</evidence>
<accession>A0A1E3P5K3</accession>
<evidence type="ECO:0000259" key="6">
    <source>
        <dbReference type="Pfam" id="PF04130"/>
    </source>
</evidence>
<reference evidence="8 9" key="1">
    <citation type="journal article" date="2016" name="Proc. Natl. Acad. Sci. U.S.A.">
        <title>Comparative genomics of biotechnologically important yeasts.</title>
        <authorList>
            <person name="Riley R."/>
            <person name="Haridas S."/>
            <person name="Wolfe K.H."/>
            <person name="Lopes M.R."/>
            <person name="Hittinger C.T."/>
            <person name="Goeker M."/>
            <person name="Salamov A.A."/>
            <person name="Wisecaver J.H."/>
            <person name="Long T.M."/>
            <person name="Calvey C.H."/>
            <person name="Aerts A.L."/>
            <person name="Barry K.W."/>
            <person name="Choi C."/>
            <person name="Clum A."/>
            <person name="Coughlan A.Y."/>
            <person name="Deshpande S."/>
            <person name="Douglass A.P."/>
            <person name="Hanson S.J."/>
            <person name="Klenk H.-P."/>
            <person name="LaButti K.M."/>
            <person name="Lapidus A."/>
            <person name="Lindquist E.A."/>
            <person name="Lipzen A.M."/>
            <person name="Meier-Kolthoff J.P."/>
            <person name="Ohm R.A."/>
            <person name="Otillar R.P."/>
            <person name="Pangilinan J.L."/>
            <person name="Peng Y."/>
            <person name="Rokas A."/>
            <person name="Rosa C.A."/>
            <person name="Scheuner C."/>
            <person name="Sibirny A.A."/>
            <person name="Slot J.C."/>
            <person name="Stielow J.B."/>
            <person name="Sun H."/>
            <person name="Kurtzman C.P."/>
            <person name="Blackwell M."/>
            <person name="Grigoriev I.V."/>
            <person name="Jeffries T.W."/>
        </authorList>
    </citation>
    <scope>NUCLEOTIDE SEQUENCE [LARGE SCALE GENOMIC DNA]</scope>
    <source>
        <strain evidence="9">ATCC 58044 / CBS 1984 / NCYC 433 / NRRL Y-366-8</strain>
    </source>
</reference>
<dbReference type="Pfam" id="PF17681">
    <property type="entry name" value="GCP_N_terminal"/>
    <property type="match status" value="1"/>
</dbReference>
<dbReference type="GO" id="GO:0005874">
    <property type="term" value="C:microtubule"/>
    <property type="evidence" value="ECO:0007669"/>
    <property type="project" value="UniProtKB-KW"/>
</dbReference>
<dbReference type="GO" id="GO:0031122">
    <property type="term" value="P:cytoplasmic microtubule organization"/>
    <property type="evidence" value="ECO:0007669"/>
    <property type="project" value="TreeGrafter"/>
</dbReference>
<evidence type="ECO:0000256" key="2">
    <source>
        <dbReference type="ARBA" id="ARBA00022490"/>
    </source>
</evidence>
<feature type="domain" description="Gamma tubulin complex component C-terminal" evidence="6">
    <location>
        <begin position="378"/>
        <end position="746"/>
    </location>
</feature>
<dbReference type="InterPro" id="IPR041470">
    <property type="entry name" value="GCP_N"/>
</dbReference>
<dbReference type="GO" id="GO:0007052">
    <property type="term" value="P:mitotic spindle organization"/>
    <property type="evidence" value="ECO:0007669"/>
    <property type="project" value="EnsemblFungi"/>
</dbReference>
<feature type="domain" description="Gamma tubulin complex component protein N-terminal" evidence="7">
    <location>
        <begin position="92"/>
        <end position="370"/>
    </location>
</feature>
<proteinExistence type="inferred from homology"/>
<comment type="similarity">
    <text evidence="1 5">Belongs to the TUBGCP family.</text>
</comment>
<keyword evidence="4 5" id="KW-0206">Cytoskeleton</keyword>
<evidence type="ECO:0000256" key="1">
    <source>
        <dbReference type="ARBA" id="ARBA00010337"/>
    </source>
</evidence>
<dbReference type="RefSeq" id="XP_019039731.1">
    <property type="nucleotide sequence ID" value="XM_019184517.1"/>
</dbReference>
<organism evidence="8 9">
    <name type="scientific">Wickerhamomyces anomalus (strain ATCC 58044 / CBS 1984 / NCYC 433 / NRRL Y-366-8)</name>
    <name type="common">Yeast</name>
    <name type="synonym">Hansenula anomala</name>
    <dbReference type="NCBI Taxonomy" id="683960"/>
    <lineage>
        <taxon>Eukaryota</taxon>
        <taxon>Fungi</taxon>
        <taxon>Dikarya</taxon>
        <taxon>Ascomycota</taxon>
        <taxon>Saccharomycotina</taxon>
        <taxon>Saccharomycetes</taxon>
        <taxon>Phaffomycetales</taxon>
        <taxon>Wickerhamomycetaceae</taxon>
        <taxon>Wickerhamomyces</taxon>
    </lineage>
</organism>
<dbReference type="GO" id="GO:0000922">
    <property type="term" value="C:spindle pole"/>
    <property type="evidence" value="ECO:0007669"/>
    <property type="project" value="InterPro"/>
</dbReference>
<dbReference type="InterPro" id="IPR007259">
    <property type="entry name" value="GCP"/>
</dbReference>
<dbReference type="GO" id="GO:0007020">
    <property type="term" value="P:microtubule nucleation"/>
    <property type="evidence" value="ECO:0007669"/>
    <property type="project" value="EnsemblFungi"/>
</dbReference>
<dbReference type="GeneID" id="30201763"/>
<dbReference type="GO" id="GO:0008275">
    <property type="term" value="C:gamma-tubulin small complex"/>
    <property type="evidence" value="ECO:0007669"/>
    <property type="project" value="EnsemblFungi"/>
</dbReference>
<dbReference type="Gene3D" id="1.20.120.1900">
    <property type="entry name" value="Gamma-tubulin complex, C-terminal domain"/>
    <property type="match status" value="1"/>
</dbReference>
<dbReference type="PANTHER" id="PTHR19302:SF33">
    <property type="entry name" value="GAMMA-TUBULIN COMPLEX COMPONENT 5"/>
    <property type="match status" value="1"/>
</dbReference>
<dbReference type="OrthoDB" id="5860513at2759"/>
<dbReference type="Proteomes" id="UP000094112">
    <property type="component" value="Unassembled WGS sequence"/>
</dbReference>
<dbReference type="GO" id="GO:0043015">
    <property type="term" value="F:gamma-tubulin binding"/>
    <property type="evidence" value="ECO:0007669"/>
    <property type="project" value="EnsemblFungi"/>
</dbReference>
<dbReference type="InterPro" id="IPR040457">
    <property type="entry name" value="GCP_C"/>
</dbReference>
<dbReference type="GO" id="GO:0051011">
    <property type="term" value="F:microtubule minus-end binding"/>
    <property type="evidence" value="ECO:0007669"/>
    <property type="project" value="TreeGrafter"/>
</dbReference>
<name>A0A1E3P5K3_WICAA</name>
<keyword evidence="3 5" id="KW-0493">Microtubule</keyword>
<dbReference type="GO" id="GO:0051225">
    <property type="term" value="P:spindle assembly"/>
    <property type="evidence" value="ECO:0007669"/>
    <property type="project" value="TreeGrafter"/>
</dbReference>
<dbReference type="STRING" id="683960.A0A1E3P5K3"/>
<comment type="subcellular location">
    <subcellularLocation>
        <location evidence="5">Cytoplasm</location>
        <location evidence="5">Cytoskeleton</location>
        <location evidence="5">Microtubule organizing center</location>
    </subcellularLocation>
</comment>
<dbReference type="PANTHER" id="PTHR19302">
    <property type="entry name" value="GAMMA TUBULIN COMPLEX PROTEIN"/>
    <property type="match status" value="1"/>
</dbReference>
<evidence type="ECO:0000256" key="5">
    <source>
        <dbReference type="RuleBase" id="RU363050"/>
    </source>
</evidence>
<gene>
    <name evidence="8" type="ORF">WICANDRAFT_77209</name>
</gene>
<dbReference type="InterPro" id="IPR042241">
    <property type="entry name" value="GCP_C_sf"/>
</dbReference>
<evidence type="ECO:0000256" key="3">
    <source>
        <dbReference type="ARBA" id="ARBA00022701"/>
    </source>
</evidence>
<dbReference type="Pfam" id="PF04130">
    <property type="entry name" value="GCP_C_terminal"/>
    <property type="match status" value="1"/>
</dbReference>